<evidence type="ECO:0000313" key="2">
    <source>
        <dbReference type="Proteomes" id="UP000268014"/>
    </source>
</evidence>
<dbReference type="AlphaFoldDB" id="A0A0N4VT56"/>
<gene>
    <name evidence="1" type="ORF">HPLM_LOCUS474</name>
</gene>
<sequence length="82" mass="8962">MKKSGYRAGGRPGIRLTSRLTSCDIVMNAGPVHNHPGPTFTTILHDVPCLSGFRFLGVFNGIPHLRSSTELGTPHFLLHLRV</sequence>
<evidence type="ECO:0000313" key="3">
    <source>
        <dbReference type="WBParaSite" id="HPLM_0000047301-mRNA-1"/>
    </source>
</evidence>
<protein>
    <submittedName>
        <fullName evidence="1 3">Uncharacterized protein</fullName>
    </submittedName>
</protein>
<proteinExistence type="predicted"/>
<evidence type="ECO:0000313" key="1">
    <source>
        <dbReference type="EMBL" id="VDO05493.1"/>
    </source>
</evidence>
<keyword evidence="2" id="KW-1185">Reference proteome</keyword>
<reference evidence="3" key="1">
    <citation type="submission" date="2017-02" db="UniProtKB">
        <authorList>
            <consortium name="WormBaseParasite"/>
        </authorList>
    </citation>
    <scope>IDENTIFICATION</scope>
</reference>
<dbReference type="EMBL" id="UZAF01000335">
    <property type="protein sequence ID" value="VDO05493.1"/>
    <property type="molecule type" value="Genomic_DNA"/>
</dbReference>
<accession>A0A0N4VT56</accession>
<organism evidence="3">
    <name type="scientific">Haemonchus placei</name>
    <name type="common">Barber's pole worm</name>
    <dbReference type="NCBI Taxonomy" id="6290"/>
    <lineage>
        <taxon>Eukaryota</taxon>
        <taxon>Metazoa</taxon>
        <taxon>Ecdysozoa</taxon>
        <taxon>Nematoda</taxon>
        <taxon>Chromadorea</taxon>
        <taxon>Rhabditida</taxon>
        <taxon>Rhabditina</taxon>
        <taxon>Rhabditomorpha</taxon>
        <taxon>Strongyloidea</taxon>
        <taxon>Trichostrongylidae</taxon>
        <taxon>Haemonchus</taxon>
    </lineage>
</organism>
<reference evidence="1 2" key="2">
    <citation type="submission" date="2018-11" db="EMBL/GenBank/DDBJ databases">
        <authorList>
            <consortium name="Pathogen Informatics"/>
        </authorList>
    </citation>
    <scope>NUCLEOTIDE SEQUENCE [LARGE SCALE GENOMIC DNA]</scope>
    <source>
        <strain evidence="1 2">MHpl1</strain>
    </source>
</reference>
<dbReference type="WBParaSite" id="HPLM_0000047301-mRNA-1">
    <property type="protein sequence ID" value="HPLM_0000047301-mRNA-1"/>
    <property type="gene ID" value="HPLM_0000047301"/>
</dbReference>
<dbReference type="Proteomes" id="UP000268014">
    <property type="component" value="Unassembled WGS sequence"/>
</dbReference>
<name>A0A0N4VT56_HAEPC</name>